<dbReference type="RefSeq" id="XP_047764486.1">
    <property type="nucleotide sequence ID" value="XM_047909832.1"/>
</dbReference>
<dbReference type="AlphaFoldDB" id="A0A9Q8PCX3"/>
<dbReference type="KEGG" id="ffu:CLAFUR5_10684"/>
<organism evidence="1 2">
    <name type="scientific">Passalora fulva</name>
    <name type="common">Tomato leaf mold</name>
    <name type="synonym">Cladosporium fulvum</name>
    <dbReference type="NCBI Taxonomy" id="5499"/>
    <lineage>
        <taxon>Eukaryota</taxon>
        <taxon>Fungi</taxon>
        <taxon>Dikarya</taxon>
        <taxon>Ascomycota</taxon>
        <taxon>Pezizomycotina</taxon>
        <taxon>Dothideomycetes</taxon>
        <taxon>Dothideomycetidae</taxon>
        <taxon>Mycosphaerellales</taxon>
        <taxon>Mycosphaerellaceae</taxon>
        <taxon>Fulvia</taxon>
    </lineage>
</organism>
<dbReference type="Proteomes" id="UP000756132">
    <property type="component" value="Chromosome 7"/>
</dbReference>
<keyword evidence="2" id="KW-1185">Reference proteome</keyword>
<name>A0A9Q8PCX3_PASFU</name>
<evidence type="ECO:0000313" key="2">
    <source>
        <dbReference type="Proteomes" id="UP000756132"/>
    </source>
</evidence>
<evidence type="ECO:0000313" key="1">
    <source>
        <dbReference type="EMBL" id="UJO20120.1"/>
    </source>
</evidence>
<accession>A0A9Q8PCX3</accession>
<dbReference type="EMBL" id="CP090169">
    <property type="protein sequence ID" value="UJO20120.1"/>
    <property type="molecule type" value="Genomic_DNA"/>
</dbReference>
<proteinExistence type="predicted"/>
<gene>
    <name evidence="1" type="ORF">CLAFUR5_10684</name>
</gene>
<protein>
    <submittedName>
        <fullName evidence="1">Uncharacterized protein</fullName>
    </submittedName>
</protein>
<sequence>MQALLRSIKADIQTNGDVRRSSDIWERVGMNLLVDLMNRLNTWNQISTVLRHVGECFEEREVPLVVGDVLDAKTSEAKGVLLCALDDRMRLHSYTLNAILPGARIMRDRYVASESTRRTRAPYDGVSAMIKSTTDDIRRHIISGSFCDLAIEVTDLLDDLSDYGTSAPLDRRLYELISDFMLIDELWSGYKYH</sequence>
<reference evidence="1" key="2">
    <citation type="journal article" date="2022" name="Microb. Genom.">
        <title>A chromosome-scale genome assembly of the tomato pathogen Cladosporium fulvum reveals a compartmentalized genome architecture and the presence of a dispensable chromosome.</title>
        <authorList>
            <person name="Zaccaron A.Z."/>
            <person name="Chen L.H."/>
            <person name="Samaras A."/>
            <person name="Stergiopoulos I."/>
        </authorList>
    </citation>
    <scope>NUCLEOTIDE SEQUENCE</scope>
    <source>
        <strain evidence="1">Race5_Kim</strain>
    </source>
</reference>
<dbReference type="GeneID" id="71990562"/>
<reference evidence="1" key="1">
    <citation type="submission" date="2021-12" db="EMBL/GenBank/DDBJ databases">
        <authorList>
            <person name="Zaccaron A."/>
            <person name="Stergiopoulos I."/>
        </authorList>
    </citation>
    <scope>NUCLEOTIDE SEQUENCE</scope>
    <source>
        <strain evidence="1">Race5_Kim</strain>
    </source>
</reference>